<dbReference type="PANTHER" id="PTHR30244">
    <property type="entry name" value="TRANSAMINASE"/>
    <property type="match status" value="1"/>
</dbReference>
<evidence type="ECO:0008006" key="6">
    <source>
        <dbReference type="Google" id="ProtNLM"/>
    </source>
</evidence>
<dbReference type="GO" id="GO:0030170">
    <property type="term" value="F:pyridoxal phosphate binding"/>
    <property type="evidence" value="ECO:0007669"/>
    <property type="project" value="TreeGrafter"/>
</dbReference>
<protein>
    <recommendedName>
        <fullName evidence="6">dTDP-4-amino-4,6-dideoxygalactose transaminase</fullName>
    </recommendedName>
</protein>
<dbReference type="CDD" id="cd00616">
    <property type="entry name" value="AHBA_syn"/>
    <property type="match status" value="1"/>
</dbReference>
<sequence>MPEQLAIKGGRPVRTAPFAPWPYFSADETAAATAVLKSGQVNYWKGSEGRLFEKEFASFAGCRYAIALANGTVALELALHALGIGPGDEVIVASRTFIASASCAVMRGAVPVMADVDPVSQNITAQTIAAALTPKTRAIIAVHLAGWPCDMDPILALAKEKGLFVIEDCAQAHGATYKGRPVGSLGDVAAFSFCQDKIMTTGGEGGMLTTNNRDIWEKAWSYKDHGKSYHAVYHRRHPPGFRWLHESFGTNWRLTEMQAAIGRVMLGKLPGWLEKRRRNARLLDRGLSAIPALRVTIPPAGIQHAYYKYYTFVKPEKLKPGWDRDRIMVALCAEGIPCFSGSCSEIYLEKAFTGAGLGPPGRLKTAKELGETSLMFLVHPTLGAEDMRDICLAAEKVFSVATLA</sequence>
<feature type="active site" description="Proton acceptor" evidence="1">
    <location>
        <position position="197"/>
    </location>
</feature>
<evidence type="ECO:0000256" key="3">
    <source>
        <dbReference type="RuleBase" id="RU004508"/>
    </source>
</evidence>
<organism evidence="4 5">
    <name type="scientific">Desulfallas thermosapovorans DSM 6562</name>
    <dbReference type="NCBI Taxonomy" id="1121431"/>
    <lineage>
        <taxon>Bacteria</taxon>
        <taxon>Bacillati</taxon>
        <taxon>Bacillota</taxon>
        <taxon>Clostridia</taxon>
        <taxon>Eubacteriales</taxon>
        <taxon>Desulfallaceae</taxon>
        <taxon>Desulfallas</taxon>
    </lineage>
</organism>
<keyword evidence="5" id="KW-1185">Reference proteome</keyword>
<gene>
    <name evidence="4" type="ORF">LX24_02055</name>
</gene>
<keyword evidence="2 3" id="KW-0663">Pyridoxal phosphate</keyword>
<evidence type="ECO:0000256" key="1">
    <source>
        <dbReference type="PIRSR" id="PIRSR000390-1"/>
    </source>
</evidence>
<dbReference type="Gene3D" id="3.90.1150.10">
    <property type="entry name" value="Aspartate Aminotransferase, domain 1"/>
    <property type="match status" value="1"/>
</dbReference>
<comment type="caution">
    <text evidence="4">The sequence shown here is derived from an EMBL/GenBank/DDBJ whole genome shotgun (WGS) entry which is preliminary data.</text>
</comment>
<feature type="modified residue" description="N6-(pyridoxal phosphate)lysine" evidence="2">
    <location>
        <position position="197"/>
    </location>
</feature>
<dbReference type="PIRSF" id="PIRSF000390">
    <property type="entry name" value="PLP_StrS"/>
    <property type="match status" value="1"/>
</dbReference>
<dbReference type="PANTHER" id="PTHR30244:SF34">
    <property type="entry name" value="DTDP-4-AMINO-4,6-DIDEOXYGALACTOSE TRANSAMINASE"/>
    <property type="match status" value="1"/>
</dbReference>
<dbReference type="Pfam" id="PF01041">
    <property type="entry name" value="DegT_DnrJ_EryC1"/>
    <property type="match status" value="1"/>
</dbReference>
<dbReference type="GO" id="GO:0008483">
    <property type="term" value="F:transaminase activity"/>
    <property type="evidence" value="ECO:0007669"/>
    <property type="project" value="TreeGrafter"/>
</dbReference>
<dbReference type="Gene3D" id="3.40.640.10">
    <property type="entry name" value="Type I PLP-dependent aspartate aminotransferase-like (Major domain)"/>
    <property type="match status" value="1"/>
</dbReference>
<dbReference type="GO" id="GO:0000271">
    <property type="term" value="P:polysaccharide biosynthetic process"/>
    <property type="evidence" value="ECO:0007669"/>
    <property type="project" value="TreeGrafter"/>
</dbReference>
<dbReference type="InterPro" id="IPR015421">
    <property type="entry name" value="PyrdxlP-dep_Trfase_major"/>
</dbReference>
<dbReference type="SUPFAM" id="SSF53383">
    <property type="entry name" value="PLP-dependent transferases"/>
    <property type="match status" value="1"/>
</dbReference>
<evidence type="ECO:0000256" key="2">
    <source>
        <dbReference type="PIRSR" id="PIRSR000390-2"/>
    </source>
</evidence>
<reference evidence="4 5" key="1">
    <citation type="submission" date="2019-07" db="EMBL/GenBank/DDBJ databases">
        <title>Genomic Encyclopedia of Type Strains, Phase I: the one thousand microbial genomes (KMG-I) project.</title>
        <authorList>
            <person name="Kyrpides N."/>
        </authorList>
    </citation>
    <scope>NUCLEOTIDE SEQUENCE [LARGE SCALE GENOMIC DNA]</scope>
    <source>
        <strain evidence="4 5">DSM 6562</strain>
    </source>
</reference>
<dbReference type="InterPro" id="IPR015424">
    <property type="entry name" value="PyrdxlP-dep_Trfase"/>
</dbReference>
<dbReference type="RefSeq" id="WP_166512053.1">
    <property type="nucleotide sequence ID" value="NZ_VNHM01000011.1"/>
</dbReference>
<dbReference type="EMBL" id="VNHM01000011">
    <property type="protein sequence ID" value="TYO94803.1"/>
    <property type="molecule type" value="Genomic_DNA"/>
</dbReference>
<dbReference type="InterPro" id="IPR000653">
    <property type="entry name" value="DegT/StrS_aminotransferase"/>
</dbReference>
<evidence type="ECO:0000313" key="4">
    <source>
        <dbReference type="EMBL" id="TYO94803.1"/>
    </source>
</evidence>
<comment type="similarity">
    <text evidence="3">Belongs to the DegT/DnrJ/EryC1 family.</text>
</comment>
<accession>A0A5S4ZS01</accession>
<proteinExistence type="inferred from homology"/>
<name>A0A5S4ZS01_9FIRM</name>
<dbReference type="AlphaFoldDB" id="A0A5S4ZS01"/>
<dbReference type="Proteomes" id="UP000323166">
    <property type="component" value="Unassembled WGS sequence"/>
</dbReference>
<evidence type="ECO:0000313" key="5">
    <source>
        <dbReference type="Proteomes" id="UP000323166"/>
    </source>
</evidence>
<dbReference type="InterPro" id="IPR015422">
    <property type="entry name" value="PyrdxlP-dep_Trfase_small"/>
</dbReference>